<name>A0A7G9S488_9MICO</name>
<dbReference type="EMBL" id="CP060716">
    <property type="protein sequence ID" value="QNN62663.1"/>
    <property type="molecule type" value="Genomic_DNA"/>
</dbReference>
<dbReference type="KEGG" id="ldn:H9L06_10610"/>
<evidence type="ECO:0000256" key="1">
    <source>
        <dbReference type="SAM" id="MobiDB-lite"/>
    </source>
</evidence>
<evidence type="ECO:0000313" key="3">
    <source>
        <dbReference type="Proteomes" id="UP000515934"/>
    </source>
</evidence>
<keyword evidence="3" id="KW-1185">Reference proteome</keyword>
<feature type="region of interest" description="Disordered" evidence="1">
    <location>
        <begin position="1"/>
        <end position="25"/>
    </location>
</feature>
<dbReference type="Proteomes" id="UP000515934">
    <property type="component" value="Chromosome"/>
</dbReference>
<proteinExistence type="predicted"/>
<sequence length="300" mass="31653">MSGSATVAEPALSSDDPATPLSGEVIVPTLPGGGSVFSTGGTRELRYSELVSFSDLPEDERTCPSLPPAFILATDADGTSSWADLPALPEGTDAFGNNTFRMTLDETGMRYPGGELTLTYFGKAANGIGCNIMSDPSNPNDTDALVSYKTTTLSVEWSTPEIKKARTTFNANGEPEILIEVDPAWSDFDKSVPYGGVAAFLLKDYGTDRQKVSEVDNTCGSEDVPVDPDRTGLACFFSGSYPDAGDAIGVAAMPDDVDTGSVAQWPPAEAISSRAVHSVKVLGKHLVVRRSRTHGNKPPH</sequence>
<dbReference type="AlphaFoldDB" id="A0A7G9S488"/>
<dbReference type="RefSeq" id="WP_187555132.1">
    <property type="nucleotide sequence ID" value="NZ_CP060716.1"/>
</dbReference>
<evidence type="ECO:0000313" key="2">
    <source>
        <dbReference type="EMBL" id="QNN62663.1"/>
    </source>
</evidence>
<organism evidence="2 3">
    <name type="scientific">Leucobacter denitrificans</name>
    <dbReference type="NCBI Taxonomy" id="683042"/>
    <lineage>
        <taxon>Bacteria</taxon>
        <taxon>Bacillati</taxon>
        <taxon>Actinomycetota</taxon>
        <taxon>Actinomycetes</taxon>
        <taxon>Micrococcales</taxon>
        <taxon>Microbacteriaceae</taxon>
        <taxon>Leucobacter</taxon>
    </lineage>
</organism>
<accession>A0A7G9S488</accession>
<reference evidence="2 3" key="1">
    <citation type="submission" date="2020-08" db="EMBL/GenBank/DDBJ databases">
        <title>Genome sequence of Leucobacter denitrificans KACC 14055T.</title>
        <authorList>
            <person name="Hyun D.-W."/>
            <person name="Bae J.-W."/>
        </authorList>
    </citation>
    <scope>NUCLEOTIDE SEQUENCE [LARGE SCALE GENOMIC DNA]</scope>
    <source>
        <strain evidence="2 3">KACC 14055</strain>
    </source>
</reference>
<protein>
    <submittedName>
        <fullName evidence="2">Uncharacterized protein</fullName>
    </submittedName>
</protein>
<gene>
    <name evidence="2" type="ORF">H9L06_10610</name>
</gene>